<protein>
    <submittedName>
        <fullName evidence="1">DUF3052 domain-containing protein</fullName>
    </submittedName>
</protein>
<dbReference type="EMBL" id="BAABGM010000010">
    <property type="protein sequence ID" value="GAA4403316.1"/>
    <property type="molecule type" value="Genomic_DNA"/>
</dbReference>
<dbReference type="Proteomes" id="UP001500945">
    <property type="component" value="Unassembled WGS sequence"/>
</dbReference>
<keyword evidence="2" id="KW-1185">Reference proteome</keyword>
<dbReference type="RefSeq" id="WP_345204138.1">
    <property type="nucleotide sequence ID" value="NZ_BAABGM010000010.1"/>
</dbReference>
<dbReference type="InterPro" id="IPR021412">
    <property type="entry name" value="DUF3052"/>
</dbReference>
<proteinExistence type="predicted"/>
<comment type="caution">
    <text evidence="1">The sequence shown here is derived from an EMBL/GenBank/DDBJ whole genome shotgun (WGS) entry which is preliminary data.</text>
</comment>
<reference evidence="2" key="1">
    <citation type="journal article" date="2019" name="Int. J. Syst. Evol. Microbiol.">
        <title>The Global Catalogue of Microorganisms (GCM) 10K type strain sequencing project: providing services to taxonomists for standard genome sequencing and annotation.</title>
        <authorList>
            <consortium name="The Broad Institute Genomics Platform"/>
            <consortium name="The Broad Institute Genome Sequencing Center for Infectious Disease"/>
            <person name="Wu L."/>
            <person name="Ma J."/>
        </authorList>
    </citation>
    <scope>NUCLEOTIDE SEQUENCE [LARGE SCALE GENOMIC DNA]</scope>
    <source>
        <strain evidence="2">JCM 17809</strain>
    </source>
</reference>
<sequence>MNTPAPPPADPGPNGSSAVERLGIARDQVVQEFGYDSDVDDEFRYAVEDLCGAEIEDEDYTGGADAVLLWWRDGDGDLGDALVDMVGVLDDGGFVVLLTPKATDEEVDPSDIDEAAVTAGLHAAGTFNAADGWRAHKLVAPKAPLRR</sequence>
<evidence type="ECO:0000313" key="1">
    <source>
        <dbReference type="EMBL" id="GAA4403316.1"/>
    </source>
</evidence>
<organism evidence="1 2">
    <name type="scientific">Fodinibacter luteus</name>
    <dbReference type="NCBI Taxonomy" id="552064"/>
    <lineage>
        <taxon>Bacteria</taxon>
        <taxon>Bacillati</taxon>
        <taxon>Actinomycetota</taxon>
        <taxon>Actinomycetes</taxon>
        <taxon>Micrococcales</taxon>
        <taxon>Intrasporangiaceae</taxon>
        <taxon>Fodinibacter (ex Wang et al. 2009)</taxon>
    </lineage>
</organism>
<dbReference type="Pfam" id="PF11253">
    <property type="entry name" value="DUF3052"/>
    <property type="match status" value="1"/>
</dbReference>
<name>A0ABP8KBQ7_9MICO</name>
<evidence type="ECO:0000313" key="2">
    <source>
        <dbReference type="Proteomes" id="UP001500945"/>
    </source>
</evidence>
<accession>A0ABP8KBQ7</accession>
<gene>
    <name evidence="1" type="ORF">GCM10023168_14740</name>
</gene>